<feature type="domain" description="XPG N-terminal" evidence="16">
    <location>
        <begin position="1"/>
        <end position="99"/>
    </location>
</feature>
<feature type="region of interest" description="Disordered" evidence="14">
    <location>
        <begin position="751"/>
        <end position="888"/>
    </location>
</feature>
<feature type="compositionally biased region" description="Low complexity" evidence="14">
    <location>
        <begin position="755"/>
        <end position="777"/>
    </location>
</feature>
<dbReference type="InterPro" id="IPR008918">
    <property type="entry name" value="HhH2"/>
</dbReference>
<dbReference type="Pfam" id="PF00752">
    <property type="entry name" value="XPG_N"/>
    <property type="match status" value="1"/>
</dbReference>
<feature type="region of interest" description="Disordered" evidence="14">
    <location>
        <begin position="375"/>
        <end position="423"/>
    </location>
</feature>
<dbReference type="InterPro" id="IPR006085">
    <property type="entry name" value="XPG_DNA_repair_N"/>
</dbReference>
<evidence type="ECO:0000313" key="17">
    <source>
        <dbReference type="EMBL" id="TYJ51450.1"/>
    </source>
</evidence>
<reference evidence="17 18" key="1">
    <citation type="submission" date="2017-05" db="EMBL/GenBank/DDBJ databases">
        <title>The Genome Sequence of Tsuchiyaea wingfieldii DSM 27421.</title>
        <authorList>
            <person name="Cuomo C."/>
            <person name="Passer A."/>
            <person name="Billmyre B."/>
            <person name="Heitman J."/>
        </authorList>
    </citation>
    <scope>NUCLEOTIDE SEQUENCE [LARGE SCALE GENOMIC DNA]</scope>
    <source>
        <strain evidence="17 18">DSM 27421</strain>
    </source>
</reference>
<dbReference type="GO" id="GO:0017108">
    <property type="term" value="F:5'-flap endonuclease activity"/>
    <property type="evidence" value="ECO:0007669"/>
    <property type="project" value="TreeGrafter"/>
</dbReference>
<dbReference type="InterPro" id="IPR019974">
    <property type="entry name" value="XPG_CS"/>
</dbReference>
<feature type="region of interest" description="Disordered" evidence="14">
    <location>
        <begin position="448"/>
        <end position="675"/>
    </location>
</feature>
<evidence type="ECO:0000256" key="10">
    <source>
        <dbReference type="ARBA" id="ARBA00022881"/>
    </source>
</evidence>
<dbReference type="SMART" id="SM00484">
    <property type="entry name" value="XPGI"/>
    <property type="match status" value="1"/>
</dbReference>
<sequence>MGISGLLPLLKEVQVNGHISNFKGKKMAVDGYVWLHRGAFGCAEALVKGKRTTKFVDYALHRVRILRHHGVEPFIVLDGGPLPAKRGTEVSRARSRADNLDKAKALEAQGRHKEARDAYTKCVDITPEMAYQLIKALRAENVDYIVAPYEADAQLCFLEREGYVDGIITEDSDLLVFGCRQVVFKLDSNGDCVWIQRDRLATCREFPMHGWTDVQFRRMAMLSGCDYLDSIPGIGLKKAHRLMRRFVSVEKIIQHLRLEGSLVPQTYPADFALAELAFLHQRVFHPELRKLVPLNPLPEAGLGEEGERWVGEEIEEGVARGMARGDVNPETRVEIVDEWPDFKPEKNGNGKVGGGGGKGTLDGFVQRVKRPTVLPRPIGAFGSGASRLSDQTPISSLDSIPTTSSKDLDQPPAGRKSKFFPKKESTPELGVKLLWEYDSEDEAQLQSSMMMDTQRAGTRSPSPAVSSLKAGSSPARLVEEADEREDEDDGEDGSLSETKSPSVMAISSPPCSSPLIPKIDKLAARSFPRNKAAGVGVKREKEESGLFTPKAGLGSRGDSFGSEYDAMEERKRGRGTLRLSRVLEPTSSRDTIVPASSSPPLLQSEPSPAPPIYSKPLSRQPPRRRSDLPSSDTIDSEELATHSHYHEPTSSQKKRKRSKVVEVEEKEMDEVEVERQEKAKVLAGGWRMKYAFGGQSSPPEGEATPKPRGRGSIGIARPASTPLPAVAATKSGMMTNGFGQGSVMRTKMVDGVKMTKTNSSSSSTSTTSTENQTSKSTLVPTSLPAKKPIVVPSFGTASTSRAKAFKDDAVFKRWPDNVDTPTRGGGSGGKRDVKIGLGRVVRKTEEQGQGEEQNGAGEGQRDEDEDIGSFTPSPERGPGTGEKGVKVAGSTISRLEKYKFGRGTRKWSWAGEM</sequence>
<evidence type="ECO:0000256" key="7">
    <source>
        <dbReference type="ARBA" id="ARBA00022801"/>
    </source>
</evidence>
<keyword evidence="4" id="KW-0540">Nuclease</keyword>
<keyword evidence="18" id="KW-1185">Reference proteome</keyword>
<dbReference type="InterPro" id="IPR006086">
    <property type="entry name" value="XPG-I_dom"/>
</dbReference>
<comment type="subcellular location">
    <subcellularLocation>
        <location evidence="2">Nucleus</location>
    </subcellularLocation>
</comment>
<name>A0A5D3AN56_9TREE</name>
<dbReference type="Gene3D" id="3.40.50.1010">
    <property type="entry name" value="5'-nuclease"/>
    <property type="match status" value="1"/>
</dbReference>
<feature type="compositionally biased region" description="Low complexity" evidence="14">
    <location>
        <begin position="506"/>
        <end position="517"/>
    </location>
</feature>
<dbReference type="CDD" id="cd09908">
    <property type="entry name" value="H3TH_EXO1"/>
    <property type="match status" value="1"/>
</dbReference>
<feature type="compositionally biased region" description="Polar residues" evidence="14">
    <location>
        <begin position="386"/>
        <end position="405"/>
    </location>
</feature>
<dbReference type="FunFam" id="1.10.150.20:FF:000011">
    <property type="entry name" value="exonuclease 1"/>
    <property type="match status" value="1"/>
</dbReference>
<dbReference type="AlphaFoldDB" id="A0A5D3AN56"/>
<comment type="similarity">
    <text evidence="3">Belongs to the XPG/RAD2 endonuclease family. EXO1 subfamily.</text>
</comment>
<evidence type="ECO:0000256" key="2">
    <source>
        <dbReference type="ARBA" id="ARBA00004123"/>
    </source>
</evidence>
<dbReference type="SUPFAM" id="SSF47807">
    <property type="entry name" value="5' to 3' exonuclease, C-terminal subdomain"/>
    <property type="match status" value="1"/>
</dbReference>
<evidence type="ECO:0000256" key="4">
    <source>
        <dbReference type="ARBA" id="ARBA00022722"/>
    </source>
</evidence>
<dbReference type="PROSITE" id="PS00842">
    <property type="entry name" value="XPG_2"/>
    <property type="match status" value="1"/>
</dbReference>
<keyword evidence="13" id="KW-0539">Nucleus</keyword>
<evidence type="ECO:0000256" key="11">
    <source>
        <dbReference type="ARBA" id="ARBA00023125"/>
    </source>
</evidence>
<feature type="domain" description="XPG-I" evidence="15">
    <location>
        <begin position="138"/>
        <end position="208"/>
    </location>
</feature>
<keyword evidence="11" id="KW-0238">DNA-binding</keyword>
<accession>A0A5D3AN56</accession>
<dbReference type="EMBL" id="NIDF01000237">
    <property type="protein sequence ID" value="TYJ51450.1"/>
    <property type="molecule type" value="Genomic_DNA"/>
</dbReference>
<organism evidence="17 18">
    <name type="scientific">Cryptococcus floricola</name>
    <dbReference type="NCBI Taxonomy" id="2591691"/>
    <lineage>
        <taxon>Eukaryota</taxon>
        <taxon>Fungi</taxon>
        <taxon>Dikarya</taxon>
        <taxon>Basidiomycota</taxon>
        <taxon>Agaricomycotina</taxon>
        <taxon>Tremellomycetes</taxon>
        <taxon>Tremellales</taxon>
        <taxon>Cryptococcaceae</taxon>
        <taxon>Cryptococcus</taxon>
    </lineage>
</organism>
<dbReference type="InterPro" id="IPR036279">
    <property type="entry name" value="5-3_exonuclease_C_sf"/>
</dbReference>
<dbReference type="SUPFAM" id="SSF88723">
    <property type="entry name" value="PIN domain-like"/>
    <property type="match status" value="1"/>
</dbReference>
<feature type="compositionally biased region" description="Polar residues" evidence="14">
    <location>
        <begin position="448"/>
        <end position="465"/>
    </location>
</feature>
<dbReference type="InterPro" id="IPR037315">
    <property type="entry name" value="EXO1_H3TH"/>
</dbReference>
<proteinExistence type="inferred from homology"/>
<dbReference type="GO" id="GO:0046872">
    <property type="term" value="F:metal ion binding"/>
    <property type="evidence" value="ECO:0007669"/>
    <property type="project" value="UniProtKB-KW"/>
</dbReference>
<dbReference type="Proteomes" id="UP000322245">
    <property type="component" value="Unassembled WGS sequence"/>
</dbReference>
<dbReference type="Gene3D" id="1.10.150.20">
    <property type="entry name" value="5' to 3' exonuclease, C-terminal subdomain"/>
    <property type="match status" value="1"/>
</dbReference>
<dbReference type="PANTHER" id="PTHR11081">
    <property type="entry name" value="FLAP ENDONUCLEASE FAMILY MEMBER"/>
    <property type="match status" value="1"/>
</dbReference>
<comment type="caution">
    <text evidence="17">The sequence shown here is derived from an EMBL/GenBank/DDBJ whole genome shotgun (WGS) entry which is preliminary data.</text>
</comment>
<feature type="compositionally biased region" description="Acidic residues" evidence="14">
    <location>
        <begin position="480"/>
        <end position="494"/>
    </location>
</feature>
<dbReference type="GO" id="GO:0003677">
    <property type="term" value="F:DNA binding"/>
    <property type="evidence" value="ECO:0007669"/>
    <property type="project" value="UniProtKB-KW"/>
</dbReference>
<keyword evidence="7" id="KW-0378">Hydrolase</keyword>
<keyword evidence="12" id="KW-0234">DNA repair</keyword>
<keyword evidence="5" id="KW-0479">Metal-binding</keyword>
<feature type="compositionally biased region" description="Low complexity" evidence="14">
    <location>
        <begin position="594"/>
        <end position="606"/>
    </location>
</feature>
<dbReference type="InterPro" id="IPR044752">
    <property type="entry name" value="PIN-like_EXO1"/>
</dbReference>
<evidence type="ECO:0000256" key="8">
    <source>
        <dbReference type="ARBA" id="ARBA00022839"/>
    </source>
</evidence>
<gene>
    <name evidence="17" type="ORF">B9479_007973</name>
</gene>
<evidence type="ECO:0000256" key="14">
    <source>
        <dbReference type="SAM" id="MobiDB-lite"/>
    </source>
</evidence>
<keyword evidence="6" id="KW-0227">DNA damage</keyword>
<dbReference type="FunFam" id="3.40.50.1010:FF:000002">
    <property type="entry name" value="Exonuclease 1, putative"/>
    <property type="match status" value="1"/>
</dbReference>
<dbReference type="GO" id="GO:0035312">
    <property type="term" value="F:5'-3' DNA exonuclease activity"/>
    <property type="evidence" value="ECO:0007669"/>
    <property type="project" value="InterPro"/>
</dbReference>
<protein>
    <submittedName>
        <fullName evidence="17">Uncharacterized protein</fullName>
    </submittedName>
</protein>
<feature type="region of interest" description="Disordered" evidence="14">
    <location>
        <begin position="690"/>
        <end position="721"/>
    </location>
</feature>
<keyword evidence="9" id="KW-0460">Magnesium</keyword>
<evidence type="ECO:0000256" key="5">
    <source>
        <dbReference type="ARBA" id="ARBA00022723"/>
    </source>
</evidence>
<evidence type="ECO:0000256" key="12">
    <source>
        <dbReference type="ARBA" id="ARBA00023204"/>
    </source>
</evidence>
<keyword evidence="8" id="KW-0269">Exonuclease</keyword>
<dbReference type="SMART" id="SM00485">
    <property type="entry name" value="XPGN"/>
    <property type="match status" value="1"/>
</dbReference>
<evidence type="ECO:0000313" key="18">
    <source>
        <dbReference type="Proteomes" id="UP000322245"/>
    </source>
</evidence>
<dbReference type="PRINTS" id="PR00853">
    <property type="entry name" value="XPGRADSUPER"/>
</dbReference>
<dbReference type="PANTHER" id="PTHR11081:SF65">
    <property type="entry name" value="DNA DAMAGE-INDUCIBLE PROTEIN DIN7-RELATED"/>
    <property type="match status" value="1"/>
</dbReference>
<evidence type="ECO:0000259" key="16">
    <source>
        <dbReference type="SMART" id="SM00485"/>
    </source>
</evidence>
<dbReference type="GO" id="GO:0006281">
    <property type="term" value="P:DNA repair"/>
    <property type="evidence" value="ECO:0007669"/>
    <property type="project" value="UniProtKB-KW"/>
</dbReference>
<dbReference type="CDD" id="cd09857">
    <property type="entry name" value="PIN_EXO1"/>
    <property type="match status" value="1"/>
</dbReference>
<evidence type="ECO:0000256" key="6">
    <source>
        <dbReference type="ARBA" id="ARBA00022763"/>
    </source>
</evidence>
<dbReference type="GO" id="GO:0005634">
    <property type="term" value="C:nucleus"/>
    <property type="evidence" value="ECO:0007669"/>
    <property type="project" value="UniProtKB-SubCell"/>
</dbReference>
<evidence type="ECO:0000259" key="15">
    <source>
        <dbReference type="SMART" id="SM00484"/>
    </source>
</evidence>
<dbReference type="InterPro" id="IPR006084">
    <property type="entry name" value="XPG/Rad2"/>
</dbReference>
<evidence type="ECO:0000256" key="3">
    <source>
        <dbReference type="ARBA" id="ARBA00010563"/>
    </source>
</evidence>
<evidence type="ECO:0000256" key="13">
    <source>
        <dbReference type="ARBA" id="ARBA00023242"/>
    </source>
</evidence>
<comment type="cofactor">
    <cofactor evidence="1">
        <name>Mg(2+)</name>
        <dbReference type="ChEBI" id="CHEBI:18420"/>
    </cofactor>
</comment>
<dbReference type="Pfam" id="PF00867">
    <property type="entry name" value="XPG_I"/>
    <property type="match status" value="1"/>
</dbReference>
<dbReference type="SMART" id="SM00279">
    <property type="entry name" value="HhH2"/>
    <property type="match status" value="1"/>
</dbReference>
<evidence type="ECO:0000256" key="9">
    <source>
        <dbReference type="ARBA" id="ARBA00022842"/>
    </source>
</evidence>
<feature type="compositionally biased region" description="Basic and acidic residues" evidence="14">
    <location>
        <begin position="804"/>
        <end position="816"/>
    </location>
</feature>
<keyword evidence="10" id="KW-0267">Excision nuclease</keyword>
<dbReference type="InterPro" id="IPR029060">
    <property type="entry name" value="PIN-like_dom_sf"/>
</dbReference>
<evidence type="ECO:0000256" key="1">
    <source>
        <dbReference type="ARBA" id="ARBA00001946"/>
    </source>
</evidence>